<comment type="similarity">
    <text evidence="1">Belongs to the cytochrome P450 family.</text>
</comment>
<evidence type="ECO:0008006" key="7">
    <source>
        <dbReference type="Google" id="ProtNLM"/>
    </source>
</evidence>
<dbReference type="SUPFAM" id="SSF48264">
    <property type="entry name" value="Cytochrome P450"/>
    <property type="match status" value="1"/>
</dbReference>
<feature type="transmembrane region" description="Helical" evidence="4">
    <location>
        <begin position="6"/>
        <end position="24"/>
    </location>
</feature>
<keyword evidence="4" id="KW-1133">Transmembrane helix</keyword>
<evidence type="ECO:0000256" key="4">
    <source>
        <dbReference type="SAM" id="Phobius"/>
    </source>
</evidence>
<dbReference type="GO" id="GO:0016125">
    <property type="term" value="P:sterol metabolic process"/>
    <property type="evidence" value="ECO:0007669"/>
    <property type="project" value="TreeGrafter"/>
</dbReference>
<keyword evidence="4" id="KW-0472">Membrane</keyword>
<dbReference type="Gramene" id="QL04p088754:mrna">
    <property type="protein sequence ID" value="QL04p088754:mrna:CDS:1"/>
    <property type="gene ID" value="QL04p088754"/>
</dbReference>
<evidence type="ECO:0000256" key="1">
    <source>
        <dbReference type="ARBA" id="ARBA00010617"/>
    </source>
</evidence>
<keyword evidence="6" id="KW-1185">Reference proteome</keyword>
<accession>A0A7N2LLD3</accession>
<keyword evidence="2" id="KW-0479">Metal-binding</keyword>
<dbReference type="GO" id="GO:0020037">
    <property type="term" value="F:heme binding"/>
    <property type="evidence" value="ECO:0007669"/>
    <property type="project" value="InterPro"/>
</dbReference>
<name>A0A7N2LLD3_QUELO</name>
<protein>
    <recommendedName>
        <fullName evidence="7">Cytochrome P450</fullName>
    </recommendedName>
</protein>
<dbReference type="EnsemblPlants" id="QL04p088754:mrna">
    <property type="protein sequence ID" value="QL04p088754:mrna:CDS:1"/>
    <property type="gene ID" value="QL04p088754"/>
</dbReference>
<dbReference type="Gene3D" id="1.10.630.10">
    <property type="entry name" value="Cytochrome P450"/>
    <property type="match status" value="1"/>
</dbReference>
<evidence type="ECO:0000256" key="2">
    <source>
        <dbReference type="ARBA" id="ARBA00022723"/>
    </source>
</evidence>
<reference evidence="5 6" key="1">
    <citation type="journal article" date="2016" name="G3 (Bethesda)">
        <title>First Draft Assembly and Annotation of the Genome of a California Endemic Oak Quercus lobata Nee (Fagaceae).</title>
        <authorList>
            <person name="Sork V.L."/>
            <person name="Fitz-Gibbon S.T."/>
            <person name="Puiu D."/>
            <person name="Crepeau M."/>
            <person name="Gugger P.F."/>
            <person name="Sherman R."/>
            <person name="Stevens K."/>
            <person name="Langley C.H."/>
            <person name="Pellegrini M."/>
            <person name="Salzberg S.L."/>
        </authorList>
    </citation>
    <scope>NUCLEOTIDE SEQUENCE [LARGE SCALE GENOMIC DNA]</scope>
    <source>
        <strain evidence="5 6">cv. SW786</strain>
    </source>
</reference>
<dbReference type="PANTHER" id="PTHR24286">
    <property type="entry name" value="CYTOCHROME P450 26"/>
    <property type="match status" value="1"/>
</dbReference>
<keyword evidence="3" id="KW-0408">Iron</keyword>
<dbReference type="InterPro" id="IPR036396">
    <property type="entry name" value="Cyt_P450_sf"/>
</dbReference>
<dbReference type="EMBL" id="LRBV02000004">
    <property type="status" value="NOT_ANNOTATED_CDS"/>
    <property type="molecule type" value="Genomic_DNA"/>
</dbReference>
<dbReference type="PANTHER" id="PTHR24286:SF53">
    <property type="entry name" value="BETA-AMYRIN 28-OXIDASE-LIKE"/>
    <property type="match status" value="1"/>
</dbReference>
<dbReference type="Proteomes" id="UP000594261">
    <property type="component" value="Chromosome 4"/>
</dbReference>
<evidence type="ECO:0000313" key="6">
    <source>
        <dbReference type="Proteomes" id="UP000594261"/>
    </source>
</evidence>
<dbReference type="InParanoid" id="A0A7N2LLD3"/>
<dbReference type="GO" id="GO:0004497">
    <property type="term" value="F:monooxygenase activity"/>
    <property type="evidence" value="ECO:0007669"/>
    <property type="project" value="InterPro"/>
</dbReference>
<dbReference type="GO" id="GO:0016705">
    <property type="term" value="F:oxidoreductase activity, acting on paired donors, with incorporation or reduction of molecular oxygen"/>
    <property type="evidence" value="ECO:0007669"/>
    <property type="project" value="InterPro"/>
</dbReference>
<evidence type="ECO:0000313" key="5">
    <source>
        <dbReference type="EnsemblPlants" id="QL04p088754:mrna:CDS:1"/>
    </source>
</evidence>
<evidence type="ECO:0000256" key="3">
    <source>
        <dbReference type="ARBA" id="ARBA00023004"/>
    </source>
</evidence>
<dbReference type="GO" id="GO:0005506">
    <property type="term" value="F:iron ion binding"/>
    <property type="evidence" value="ECO:0007669"/>
    <property type="project" value="InterPro"/>
</dbReference>
<sequence length="158" mass="18056">MDFFSNLLHLVLLCISTSLIFLIYKQNSTRAKFPPGIKGWPVIGETLEFGMAGKRGTPETFINDRMSKYSQELFKTSLFCENMAVFCGASGNKFLFSNENKYVISWLPPFLLKGVLPESLKNFSPEDSIKIRRAVVEFLMLETLQYFIPIMDSMAKKD</sequence>
<reference evidence="5" key="2">
    <citation type="submission" date="2021-01" db="UniProtKB">
        <authorList>
            <consortium name="EnsemblPlants"/>
        </authorList>
    </citation>
    <scope>IDENTIFICATION</scope>
</reference>
<proteinExistence type="inferred from homology"/>
<dbReference type="AlphaFoldDB" id="A0A7N2LLD3"/>
<keyword evidence="4" id="KW-0812">Transmembrane</keyword>
<organism evidence="5 6">
    <name type="scientific">Quercus lobata</name>
    <name type="common">Valley oak</name>
    <dbReference type="NCBI Taxonomy" id="97700"/>
    <lineage>
        <taxon>Eukaryota</taxon>
        <taxon>Viridiplantae</taxon>
        <taxon>Streptophyta</taxon>
        <taxon>Embryophyta</taxon>
        <taxon>Tracheophyta</taxon>
        <taxon>Spermatophyta</taxon>
        <taxon>Magnoliopsida</taxon>
        <taxon>eudicotyledons</taxon>
        <taxon>Gunneridae</taxon>
        <taxon>Pentapetalae</taxon>
        <taxon>rosids</taxon>
        <taxon>fabids</taxon>
        <taxon>Fagales</taxon>
        <taxon>Fagaceae</taxon>
        <taxon>Quercus</taxon>
    </lineage>
</organism>